<sequence length="937" mass="101190">MKPVPQDSKTGKTLYLVDGSAFIFRAYHALPPMTRPDGVQVNAVYGFTNMLARLLGDAGAERVAVIFDVSRHSFRTELYPAYKAHRPPAPEDLIPQFALVREATRAFNVPAIELEGFEADDLIAAYAAAEVAEGGDVVIVSSDKDLMQLIRPGVSLLDPMKNKTIGPAEVVEKFGVPPEKVVDVQALMGDSTDNVPGVPGIGQKTAAELINTYGDLDTLLARAEEIKQPKRRQALIDNAELARVSRELVRLREDAPLPVALPDLDKRAPDAEVLKDFLATQNFRSLLSKLVGPEGVKLATARAAATPAPTVPAAPGTADVPKPADAPRNYGLVQSLDRLHHWIARAHAVGLVAVDTETTSLSANAADLVGVSLAVTPGEACYIPLGHGAAKGELDLGNARPEQIPLAEAIAALKPLLADPTVLKIGQNLKYDMIVLAQHGLTIAPYDDTMLLSYVLDGGKHGHGMDELADRHLGITTISYEEVCGKGKKQISFAEVPLDKALAYAAEDADVTLRLYHLLKARLLIERQVHLYETIERPLPTVISAMEQEGAMLDRNRLKELSADFGARMAVLESQIHAAAGEVFNIASPKQLGDILFGKLGLTDQGKTSKTENFSTASDVLEGLRAAHPVPGLVLDYRQLAKLKSTYADALLEQINPRTGRVHTSYALATTTTGRLSSSDPNLQNIPIRTEEGRKIREAFVAPAGSKLISIDYSQIELRLLAEVAGIDALKDAFAAGVDIHALTASQVFEVPLETMDKETRRKAKAINFGIIYGMSAFGLAQNIGVSQGQAQAFIRAYFERYPGIRAYMDRMKALAKEQQFVTTLFGRRCWVPTILDKNAARRAFAERQAINAPLQGTAADIMKRAMIQVSKVLAETKLPAKPLLTVHDELVFEVPDAHVDDAIATLRPVMEQAAGSVLSVPLICEAGVGQTWALAH</sequence>
<evidence type="ECO:0000256" key="6">
    <source>
        <dbReference type="ARBA" id="ARBA00022695"/>
    </source>
</evidence>
<dbReference type="GO" id="GO:0003677">
    <property type="term" value="F:DNA binding"/>
    <property type="evidence" value="ECO:0007669"/>
    <property type="project" value="UniProtKB-UniRule"/>
</dbReference>
<dbReference type="CDD" id="cd06139">
    <property type="entry name" value="DNA_polA_I_Ecoli_like_exo"/>
    <property type="match status" value="1"/>
</dbReference>
<comment type="catalytic activity">
    <reaction evidence="15 17">
        <text>DNA(n) + a 2'-deoxyribonucleoside 5'-triphosphate = DNA(n+1) + diphosphate</text>
        <dbReference type="Rhea" id="RHEA:22508"/>
        <dbReference type="Rhea" id="RHEA-COMP:17339"/>
        <dbReference type="Rhea" id="RHEA-COMP:17340"/>
        <dbReference type="ChEBI" id="CHEBI:33019"/>
        <dbReference type="ChEBI" id="CHEBI:61560"/>
        <dbReference type="ChEBI" id="CHEBI:173112"/>
        <dbReference type="EC" id="2.7.7.7"/>
    </reaction>
</comment>
<dbReference type="FunFam" id="1.10.150.20:FF:000003">
    <property type="entry name" value="DNA polymerase I"/>
    <property type="match status" value="1"/>
</dbReference>
<keyword evidence="8" id="KW-0540">Nuclease</keyword>
<proteinExistence type="inferred from homology"/>
<feature type="domain" description="5'-3' exonuclease" evidence="19">
    <location>
        <begin position="11"/>
        <end position="267"/>
    </location>
</feature>
<keyword evidence="14 17" id="KW-0234">DNA repair</keyword>
<comment type="caution">
    <text evidence="21">The sequence shown here is derived from an EMBL/GenBank/DDBJ whole genome shotgun (WGS) entry which is preliminary data.</text>
</comment>
<feature type="domain" description="3'-5' exonuclease" evidence="18">
    <location>
        <begin position="330"/>
        <end position="524"/>
    </location>
</feature>
<dbReference type="InterPro" id="IPR002298">
    <property type="entry name" value="DNA_polymerase_A"/>
</dbReference>
<dbReference type="InterPro" id="IPR020046">
    <property type="entry name" value="5-3_exonucl_a-hlix_arch_N"/>
</dbReference>
<dbReference type="InterPro" id="IPR036279">
    <property type="entry name" value="5-3_exonuclease_C_sf"/>
</dbReference>
<dbReference type="InterPro" id="IPR029060">
    <property type="entry name" value="PIN-like_dom_sf"/>
</dbReference>
<comment type="subunit">
    <text evidence="2">Single-chain monomer with multiple functions.</text>
</comment>
<dbReference type="Gene3D" id="1.20.1060.10">
    <property type="entry name" value="Taq DNA Polymerase, Chain T, domain 4"/>
    <property type="match status" value="1"/>
</dbReference>
<evidence type="ECO:0000256" key="15">
    <source>
        <dbReference type="ARBA" id="ARBA00049244"/>
    </source>
</evidence>
<dbReference type="EC" id="2.7.7.7" evidence="3 16"/>
<dbReference type="Pfam" id="PF00476">
    <property type="entry name" value="DNA_pol_A"/>
    <property type="match status" value="1"/>
</dbReference>
<reference evidence="21 22" key="1">
    <citation type="submission" date="2017-07" db="EMBL/GenBank/DDBJ databases">
        <title>Elstera cyanobacteriorum sp. nov., a novel bacterium isolated from cyanobacterial aggregates in a eutrophic lake.</title>
        <authorList>
            <person name="Cai H."/>
        </authorList>
    </citation>
    <scope>NUCLEOTIDE SEQUENCE [LARGE SCALE GENOMIC DNA]</scope>
    <source>
        <strain evidence="21 22">TH019</strain>
    </source>
</reference>
<dbReference type="PANTHER" id="PTHR10133">
    <property type="entry name" value="DNA POLYMERASE I"/>
    <property type="match status" value="1"/>
</dbReference>
<comment type="function">
    <text evidence="17">In addition to polymerase activity, this DNA polymerase exhibits 3'-5' and 5'-3' exonuclease activity.</text>
</comment>
<evidence type="ECO:0000256" key="17">
    <source>
        <dbReference type="RuleBase" id="RU004460"/>
    </source>
</evidence>
<dbReference type="InterPro" id="IPR001098">
    <property type="entry name" value="DNA-dir_DNA_pol_A_palm_dom"/>
</dbReference>
<keyword evidence="6 17" id="KW-0548">Nucleotidyltransferase</keyword>
<dbReference type="GO" id="GO:0008409">
    <property type="term" value="F:5'-3' exonuclease activity"/>
    <property type="evidence" value="ECO:0007669"/>
    <property type="project" value="UniProtKB-UniRule"/>
</dbReference>
<evidence type="ECO:0000256" key="14">
    <source>
        <dbReference type="ARBA" id="ARBA00023204"/>
    </source>
</evidence>
<keyword evidence="7 17" id="KW-0235">DNA replication</keyword>
<dbReference type="Gene3D" id="1.10.150.20">
    <property type="entry name" value="5' to 3' exonuclease, C-terminal subdomain"/>
    <property type="match status" value="2"/>
</dbReference>
<keyword evidence="11 17" id="KW-0269">Exonuclease</keyword>
<evidence type="ECO:0000256" key="8">
    <source>
        <dbReference type="ARBA" id="ARBA00022722"/>
    </source>
</evidence>
<dbReference type="CDD" id="cd09898">
    <property type="entry name" value="H3TH_53EXO"/>
    <property type="match status" value="1"/>
</dbReference>
<dbReference type="InterPro" id="IPR043502">
    <property type="entry name" value="DNA/RNA_pol_sf"/>
</dbReference>
<evidence type="ECO:0000256" key="16">
    <source>
        <dbReference type="NCBIfam" id="TIGR00593"/>
    </source>
</evidence>
<evidence type="ECO:0000256" key="1">
    <source>
        <dbReference type="ARBA" id="ARBA00007705"/>
    </source>
</evidence>
<keyword evidence="13 17" id="KW-0238">DNA-binding</keyword>
<dbReference type="InterPro" id="IPR002562">
    <property type="entry name" value="3'-5'_exonuclease_dom"/>
</dbReference>
<dbReference type="CDD" id="cd08637">
    <property type="entry name" value="DNA_pol_A_pol_I_C"/>
    <property type="match status" value="1"/>
</dbReference>
<evidence type="ECO:0000256" key="7">
    <source>
        <dbReference type="ARBA" id="ARBA00022705"/>
    </source>
</evidence>
<dbReference type="InterPro" id="IPR002421">
    <property type="entry name" value="5-3_exonuclease"/>
</dbReference>
<protein>
    <recommendedName>
        <fullName evidence="4 16">DNA polymerase I</fullName>
        <ecNumber evidence="3 16">2.7.7.7</ecNumber>
    </recommendedName>
</protein>
<evidence type="ECO:0000256" key="3">
    <source>
        <dbReference type="ARBA" id="ARBA00012417"/>
    </source>
</evidence>
<dbReference type="Gene3D" id="3.40.50.1010">
    <property type="entry name" value="5'-nuclease"/>
    <property type="match status" value="1"/>
</dbReference>
<dbReference type="FunFam" id="3.40.50.1010:FF:000001">
    <property type="entry name" value="DNA polymerase I"/>
    <property type="match status" value="1"/>
</dbReference>
<dbReference type="InterPro" id="IPR020045">
    <property type="entry name" value="DNA_polI_H3TH"/>
</dbReference>
<dbReference type="Pfam" id="PF01612">
    <property type="entry name" value="DNA_pol_A_exo1"/>
    <property type="match status" value="1"/>
</dbReference>
<dbReference type="PANTHER" id="PTHR10133:SF27">
    <property type="entry name" value="DNA POLYMERASE NU"/>
    <property type="match status" value="1"/>
</dbReference>
<evidence type="ECO:0000259" key="18">
    <source>
        <dbReference type="SMART" id="SM00474"/>
    </source>
</evidence>
<dbReference type="Pfam" id="PF01367">
    <property type="entry name" value="5_3_exonuc"/>
    <property type="match status" value="1"/>
</dbReference>
<dbReference type="EMBL" id="NOXS01000031">
    <property type="protein sequence ID" value="OYQ19398.1"/>
    <property type="molecule type" value="Genomic_DNA"/>
</dbReference>
<dbReference type="OrthoDB" id="9806424at2"/>
<dbReference type="PROSITE" id="PS00447">
    <property type="entry name" value="DNA_POLYMERASE_A"/>
    <property type="match status" value="1"/>
</dbReference>
<accession>A0A255XR04</accession>
<dbReference type="GO" id="GO:0006261">
    <property type="term" value="P:DNA-templated DNA replication"/>
    <property type="evidence" value="ECO:0007669"/>
    <property type="project" value="UniProtKB-UniRule"/>
</dbReference>
<evidence type="ECO:0000313" key="22">
    <source>
        <dbReference type="Proteomes" id="UP000216361"/>
    </source>
</evidence>
<dbReference type="Gene3D" id="3.30.420.10">
    <property type="entry name" value="Ribonuclease H-like superfamily/Ribonuclease H"/>
    <property type="match status" value="1"/>
</dbReference>
<name>A0A255XR04_9PROT</name>
<dbReference type="SMART" id="SM00475">
    <property type="entry name" value="53EXOc"/>
    <property type="match status" value="1"/>
</dbReference>
<organism evidence="21 22">
    <name type="scientific">Elstera cyanobacteriorum</name>
    <dbReference type="NCBI Taxonomy" id="2022747"/>
    <lineage>
        <taxon>Bacteria</taxon>
        <taxon>Pseudomonadati</taxon>
        <taxon>Pseudomonadota</taxon>
        <taxon>Alphaproteobacteria</taxon>
        <taxon>Rhodospirillales</taxon>
        <taxon>Rhodospirillaceae</taxon>
        <taxon>Elstera</taxon>
    </lineage>
</organism>
<dbReference type="Pfam" id="PF02739">
    <property type="entry name" value="5_3_exonuc_N"/>
    <property type="match status" value="1"/>
</dbReference>
<dbReference type="SUPFAM" id="SSF47807">
    <property type="entry name" value="5' to 3' exonuclease, C-terminal subdomain"/>
    <property type="match status" value="1"/>
</dbReference>
<evidence type="ECO:0000259" key="19">
    <source>
        <dbReference type="SMART" id="SM00475"/>
    </source>
</evidence>
<keyword evidence="10 17" id="KW-0378">Hydrolase</keyword>
<keyword evidence="9 17" id="KW-0227">DNA damage</keyword>
<evidence type="ECO:0000259" key="20">
    <source>
        <dbReference type="SMART" id="SM00482"/>
    </source>
</evidence>
<dbReference type="AlphaFoldDB" id="A0A255XR04"/>
<dbReference type="InterPro" id="IPR036397">
    <property type="entry name" value="RNaseH_sf"/>
</dbReference>
<dbReference type="CDD" id="cd09859">
    <property type="entry name" value="PIN_53EXO"/>
    <property type="match status" value="1"/>
</dbReference>
<dbReference type="SMART" id="SM00482">
    <property type="entry name" value="POLAc"/>
    <property type="match status" value="1"/>
</dbReference>
<keyword evidence="12 17" id="KW-0239">DNA-directed DNA polymerase</keyword>
<dbReference type="GO" id="GO:0006302">
    <property type="term" value="P:double-strand break repair"/>
    <property type="evidence" value="ECO:0007669"/>
    <property type="project" value="TreeGrafter"/>
</dbReference>
<comment type="similarity">
    <text evidence="1 17">Belongs to the DNA polymerase type-A family.</text>
</comment>
<dbReference type="Proteomes" id="UP000216361">
    <property type="component" value="Unassembled WGS sequence"/>
</dbReference>
<evidence type="ECO:0000256" key="12">
    <source>
        <dbReference type="ARBA" id="ARBA00022932"/>
    </source>
</evidence>
<evidence type="ECO:0000256" key="10">
    <source>
        <dbReference type="ARBA" id="ARBA00022801"/>
    </source>
</evidence>
<evidence type="ECO:0000256" key="11">
    <source>
        <dbReference type="ARBA" id="ARBA00022839"/>
    </source>
</evidence>
<feature type="domain" description="DNA-directed DNA polymerase family A palm" evidence="20">
    <location>
        <begin position="693"/>
        <end position="899"/>
    </location>
</feature>
<evidence type="ECO:0000256" key="4">
    <source>
        <dbReference type="ARBA" id="ARBA00020311"/>
    </source>
</evidence>
<dbReference type="SUPFAM" id="SSF53098">
    <property type="entry name" value="Ribonuclease H-like"/>
    <property type="match status" value="1"/>
</dbReference>
<evidence type="ECO:0000256" key="2">
    <source>
        <dbReference type="ARBA" id="ARBA00011541"/>
    </source>
</evidence>
<keyword evidence="5 17" id="KW-0808">Transferase</keyword>
<evidence type="ECO:0000256" key="13">
    <source>
        <dbReference type="ARBA" id="ARBA00023125"/>
    </source>
</evidence>
<dbReference type="SUPFAM" id="SSF88723">
    <property type="entry name" value="PIN domain-like"/>
    <property type="match status" value="1"/>
</dbReference>
<dbReference type="InterPro" id="IPR019760">
    <property type="entry name" value="DNA-dir_DNA_pol_A_CS"/>
</dbReference>
<dbReference type="GO" id="GO:0003887">
    <property type="term" value="F:DNA-directed DNA polymerase activity"/>
    <property type="evidence" value="ECO:0007669"/>
    <property type="project" value="UniProtKB-UniRule"/>
</dbReference>
<dbReference type="SUPFAM" id="SSF56672">
    <property type="entry name" value="DNA/RNA polymerases"/>
    <property type="match status" value="1"/>
</dbReference>
<dbReference type="SMART" id="SM00474">
    <property type="entry name" value="35EXOc"/>
    <property type="match status" value="1"/>
</dbReference>
<dbReference type="NCBIfam" id="TIGR00593">
    <property type="entry name" value="pola"/>
    <property type="match status" value="1"/>
</dbReference>
<dbReference type="Gene3D" id="3.30.70.370">
    <property type="match status" value="1"/>
</dbReference>
<gene>
    <name evidence="17" type="primary">polA</name>
    <name evidence="21" type="ORF">CHR90_08215</name>
</gene>
<dbReference type="FunFam" id="1.20.1060.10:FF:000001">
    <property type="entry name" value="DNA polymerase I"/>
    <property type="match status" value="1"/>
</dbReference>
<evidence type="ECO:0000313" key="21">
    <source>
        <dbReference type="EMBL" id="OYQ19398.1"/>
    </source>
</evidence>
<evidence type="ECO:0000256" key="5">
    <source>
        <dbReference type="ARBA" id="ARBA00022679"/>
    </source>
</evidence>
<dbReference type="GO" id="GO:0008408">
    <property type="term" value="F:3'-5' exonuclease activity"/>
    <property type="evidence" value="ECO:0007669"/>
    <property type="project" value="UniProtKB-UniRule"/>
</dbReference>
<evidence type="ECO:0000256" key="9">
    <source>
        <dbReference type="ARBA" id="ARBA00022763"/>
    </source>
</evidence>
<dbReference type="NCBIfam" id="NF004397">
    <property type="entry name" value="PRK05755.1"/>
    <property type="match status" value="1"/>
</dbReference>
<dbReference type="InterPro" id="IPR018320">
    <property type="entry name" value="DNA_polymerase_1"/>
</dbReference>
<dbReference type="FunFam" id="1.10.150.20:FF:000002">
    <property type="entry name" value="DNA polymerase I"/>
    <property type="match status" value="1"/>
</dbReference>
<dbReference type="SMART" id="SM00279">
    <property type="entry name" value="HhH2"/>
    <property type="match status" value="1"/>
</dbReference>
<dbReference type="PRINTS" id="PR00868">
    <property type="entry name" value="DNAPOLI"/>
</dbReference>
<keyword evidence="22" id="KW-1185">Reference proteome</keyword>
<dbReference type="InterPro" id="IPR012337">
    <property type="entry name" value="RNaseH-like_sf"/>
</dbReference>
<dbReference type="FunFam" id="3.30.420.10:FF:000026">
    <property type="entry name" value="DNA polymerase I"/>
    <property type="match status" value="1"/>
</dbReference>
<dbReference type="InterPro" id="IPR008918">
    <property type="entry name" value="HhH2"/>
</dbReference>